<evidence type="ECO:0000256" key="5">
    <source>
        <dbReference type="ARBA" id="ARBA00023015"/>
    </source>
</evidence>
<evidence type="ECO:0000256" key="2">
    <source>
        <dbReference type="ARBA" id="ARBA00022723"/>
    </source>
</evidence>
<evidence type="ECO:0000256" key="8">
    <source>
        <dbReference type="ARBA" id="ARBA00023242"/>
    </source>
</evidence>
<evidence type="ECO:0000256" key="6">
    <source>
        <dbReference type="ARBA" id="ARBA00023125"/>
    </source>
</evidence>
<feature type="region of interest" description="Disordered" evidence="11">
    <location>
        <begin position="147"/>
        <end position="166"/>
    </location>
</feature>
<comment type="function">
    <text evidence="9">Probable transcriptional factor. Binds to the promoter of the SQUAMOSA gene.</text>
</comment>
<dbReference type="Pfam" id="PF03110">
    <property type="entry name" value="SBP"/>
    <property type="match status" value="1"/>
</dbReference>
<feature type="domain" description="SBP-type" evidence="12">
    <location>
        <begin position="79"/>
        <end position="156"/>
    </location>
</feature>
<dbReference type="GO" id="GO:0008270">
    <property type="term" value="F:zinc ion binding"/>
    <property type="evidence" value="ECO:0007669"/>
    <property type="project" value="UniProtKB-KW"/>
</dbReference>
<dbReference type="PANTHER" id="PTHR31251:SF208">
    <property type="entry name" value="SQUAMOSA PROMOTER-BINDING-LIKE PROTEIN 18"/>
    <property type="match status" value="1"/>
</dbReference>
<evidence type="ECO:0000313" key="13">
    <source>
        <dbReference type="EMBL" id="KAF7135637.1"/>
    </source>
</evidence>
<evidence type="ECO:0000256" key="7">
    <source>
        <dbReference type="ARBA" id="ARBA00023163"/>
    </source>
</evidence>
<dbReference type="InterPro" id="IPR004333">
    <property type="entry name" value="SBP_dom"/>
</dbReference>
<feature type="compositionally biased region" description="Low complexity" evidence="11">
    <location>
        <begin position="54"/>
        <end position="67"/>
    </location>
</feature>
<dbReference type="PANTHER" id="PTHR31251">
    <property type="entry name" value="SQUAMOSA PROMOTER-BINDING-LIKE PROTEIN 4"/>
    <property type="match status" value="1"/>
</dbReference>
<protein>
    <recommendedName>
        <fullName evidence="12">SBP-type domain-containing protein</fullName>
    </recommendedName>
</protein>
<keyword evidence="2" id="KW-0479">Metal-binding</keyword>
<accession>A0A834GR52</accession>
<comment type="subcellular location">
    <subcellularLocation>
        <location evidence="1">Nucleus</location>
    </subcellularLocation>
</comment>
<evidence type="ECO:0000256" key="9">
    <source>
        <dbReference type="ARBA" id="ARBA00056472"/>
    </source>
</evidence>
<dbReference type="GO" id="GO:0005634">
    <property type="term" value="C:nucleus"/>
    <property type="evidence" value="ECO:0007669"/>
    <property type="project" value="UniProtKB-SubCell"/>
</dbReference>
<keyword evidence="4" id="KW-0862">Zinc</keyword>
<keyword evidence="6" id="KW-0238">DNA-binding</keyword>
<keyword evidence="3 10" id="KW-0863">Zinc-finger</keyword>
<evidence type="ECO:0000259" key="12">
    <source>
        <dbReference type="PROSITE" id="PS51141"/>
    </source>
</evidence>
<dbReference type="FunFam" id="4.10.1100.10:FF:000001">
    <property type="entry name" value="Squamosa promoter-binding-like protein 14"/>
    <property type="match status" value="1"/>
</dbReference>
<dbReference type="InterPro" id="IPR036893">
    <property type="entry name" value="SBP_sf"/>
</dbReference>
<keyword evidence="7" id="KW-0804">Transcription</keyword>
<dbReference type="Proteomes" id="UP000626092">
    <property type="component" value="Unassembled WGS sequence"/>
</dbReference>
<reference evidence="13" key="1">
    <citation type="submission" date="2019-11" db="EMBL/GenBank/DDBJ databases">
        <authorList>
            <person name="Liu Y."/>
            <person name="Hou J."/>
            <person name="Li T.-Q."/>
            <person name="Guan C.-H."/>
            <person name="Wu X."/>
            <person name="Wu H.-Z."/>
            <person name="Ling F."/>
            <person name="Zhang R."/>
            <person name="Shi X.-G."/>
            <person name="Ren J.-P."/>
            <person name="Chen E.-F."/>
            <person name="Sun J.-M."/>
        </authorList>
    </citation>
    <scope>NUCLEOTIDE SEQUENCE</scope>
    <source>
        <strain evidence="13">Adult_tree_wgs_1</strain>
        <tissue evidence="13">Leaves</tissue>
    </source>
</reference>
<keyword evidence="8" id="KW-0539">Nucleus</keyword>
<evidence type="ECO:0000256" key="1">
    <source>
        <dbReference type="ARBA" id="ARBA00004123"/>
    </source>
</evidence>
<proteinExistence type="predicted"/>
<comment type="caution">
    <text evidence="13">The sequence shown here is derived from an EMBL/GenBank/DDBJ whole genome shotgun (WGS) entry which is preliminary data.</text>
</comment>
<evidence type="ECO:0000256" key="11">
    <source>
        <dbReference type="SAM" id="MobiDB-lite"/>
    </source>
</evidence>
<dbReference type="SUPFAM" id="SSF103612">
    <property type="entry name" value="SBT domain"/>
    <property type="match status" value="1"/>
</dbReference>
<dbReference type="AlphaFoldDB" id="A0A834GR52"/>
<keyword evidence="5" id="KW-0805">Transcription regulation</keyword>
<gene>
    <name evidence="13" type="ORF">RHSIM_Rhsim08G0041800</name>
</gene>
<dbReference type="Gene3D" id="4.10.1100.10">
    <property type="entry name" value="Transcription factor, SBP-box domain"/>
    <property type="match status" value="1"/>
</dbReference>
<name>A0A834GR52_RHOSS</name>
<dbReference type="GO" id="GO:0003677">
    <property type="term" value="F:DNA binding"/>
    <property type="evidence" value="ECO:0007669"/>
    <property type="project" value="UniProtKB-KW"/>
</dbReference>
<dbReference type="InterPro" id="IPR044817">
    <property type="entry name" value="SBP-like"/>
</dbReference>
<feature type="region of interest" description="Disordered" evidence="11">
    <location>
        <begin position="53"/>
        <end position="73"/>
    </location>
</feature>
<keyword evidence="14" id="KW-1185">Reference proteome</keyword>
<sequence>MEWELKDSVWDFGELIGSSSSLGVHKNGGGFSVDLKLGGLGDLGFGSFEKLKETTGSTTSSSPSGSSKRSRATTDGAQITSCLVDGCNADLSKFRDYYRRHRVCERHSKTPLVTIGGKEQRFCQQCSRFQAIGEFDEKKRSCRKRLDGHNRRRRKPQPEAFHMSSGSFWSNHQGARLLCFSGPEAYQTSSAGSVLAWPRIAKHRQDLHAADQQSIIPNSTPCLYDGGDKRSPFSLVNYPERRNQTTPEVSACHRLVNSSTSPEIGRGHQKILPDRLTQCINSKRARSLLSSHPTQPLDVIHYSDQSIGIGLDNDGLVQYSHSQGVENPSLLVPQGSNETNPRNQIFQVAPDDLLEKRASQVLPFSWK</sequence>
<dbReference type="EMBL" id="WJXA01000008">
    <property type="protein sequence ID" value="KAF7135637.1"/>
    <property type="molecule type" value="Genomic_DNA"/>
</dbReference>
<dbReference type="PROSITE" id="PS51141">
    <property type="entry name" value="ZF_SBP"/>
    <property type="match status" value="1"/>
</dbReference>
<organism evidence="13 14">
    <name type="scientific">Rhododendron simsii</name>
    <name type="common">Sims's rhododendron</name>
    <dbReference type="NCBI Taxonomy" id="118357"/>
    <lineage>
        <taxon>Eukaryota</taxon>
        <taxon>Viridiplantae</taxon>
        <taxon>Streptophyta</taxon>
        <taxon>Embryophyta</taxon>
        <taxon>Tracheophyta</taxon>
        <taxon>Spermatophyta</taxon>
        <taxon>Magnoliopsida</taxon>
        <taxon>eudicotyledons</taxon>
        <taxon>Gunneridae</taxon>
        <taxon>Pentapetalae</taxon>
        <taxon>asterids</taxon>
        <taxon>Ericales</taxon>
        <taxon>Ericaceae</taxon>
        <taxon>Ericoideae</taxon>
        <taxon>Rhodoreae</taxon>
        <taxon>Rhododendron</taxon>
    </lineage>
</organism>
<evidence type="ECO:0000313" key="14">
    <source>
        <dbReference type="Proteomes" id="UP000626092"/>
    </source>
</evidence>
<evidence type="ECO:0000256" key="10">
    <source>
        <dbReference type="PROSITE-ProRule" id="PRU00470"/>
    </source>
</evidence>
<evidence type="ECO:0000256" key="4">
    <source>
        <dbReference type="ARBA" id="ARBA00022833"/>
    </source>
</evidence>
<evidence type="ECO:0000256" key="3">
    <source>
        <dbReference type="ARBA" id="ARBA00022771"/>
    </source>
</evidence>
<dbReference type="OrthoDB" id="514967at2759"/>